<keyword evidence="1" id="KW-0812">Transmembrane</keyword>
<protein>
    <submittedName>
        <fullName evidence="2">Uncharacterized protein</fullName>
    </submittedName>
</protein>
<keyword evidence="3" id="KW-1185">Reference proteome</keyword>
<keyword evidence="1" id="KW-0472">Membrane</keyword>
<feature type="transmembrane region" description="Helical" evidence="1">
    <location>
        <begin position="41"/>
        <end position="61"/>
    </location>
</feature>
<sequence length="76" mass="7694">MDPAVRFWLLILAFAGAISAAILLVVSAFLPGSILGTADSVGYVVSVFVALISLGLLVWSLTADTDGQSGGSPGTR</sequence>
<dbReference type="EMBL" id="CP058909">
    <property type="protein sequence ID" value="QLH84676.1"/>
    <property type="molecule type" value="Genomic_DNA"/>
</dbReference>
<feature type="transmembrane region" description="Helical" evidence="1">
    <location>
        <begin position="7"/>
        <end position="29"/>
    </location>
</feature>
<dbReference type="Proteomes" id="UP000509346">
    <property type="component" value="Chromosome"/>
</dbReference>
<accession>A0A7D5TJA1</accession>
<dbReference type="AlphaFoldDB" id="A0A7D5TJA1"/>
<organism evidence="2 3">
    <name type="scientific">Halosimplex pelagicum</name>
    <dbReference type="NCBI Taxonomy" id="869886"/>
    <lineage>
        <taxon>Archaea</taxon>
        <taxon>Methanobacteriati</taxon>
        <taxon>Methanobacteriota</taxon>
        <taxon>Stenosarchaea group</taxon>
        <taxon>Halobacteria</taxon>
        <taxon>Halobacteriales</taxon>
        <taxon>Haloarculaceae</taxon>
        <taxon>Halosimplex</taxon>
    </lineage>
</organism>
<dbReference type="KEGG" id="hpel:HZS54_24870"/>
<evidence type="ECO:0000313" key="2">
    <source>
        <dbReference type="EMBL" id="QLH84676.1"/>
    </source>
</evidence>
<dbReference type="GeneID" id="56085897"/>
<evidence type="ECO:0000256" key="1">
    <source>
        <dbReference type="SAM" id="Phobius"/>
    </source>
</evidence>
<reference evidence="2 3" key="1">
    <citation type="submission" date="2020-07" db="EMBL/GenBank/DDBJ databases">
        <title>Halosimplex litoreum sp. nov. and Halosimplex rubrum sp. nov., isolated from different salt environments.</title>
        <authorList>
            <person name="Cui H."/>
        </authorList>
    </citation>
    <scope>NUCLEOTIDE SEQUENCE [LARGE SCALE GENOMIC DNA]</scope>
    <source>
        <strain evidence="2 3">R2</strain>
    </source>
</reference>
<evidence type="ECO:0000313" key="3">
    <source>
        <dbReference type="Proteomes" id="UP000509346"/>
    </source>
</evidence>
<name>A0A7D5TJA1_9EURY</name>
<dbReference type="RefSeq" id="WP_179919754.1">
    <property type="nucleotide sequence ID" value="NZ_CP058909.1"/>
</dbReference>
<proteinExistence type="predicted"/>
<dbReference type="OrthoDB" id="233537at2157"/>
<gene>
    <name evidence="2" type="ORF">HZS54_24870</name>
</gene>
<keyword evidence="1" id="KW-1133">Transmembrane helix</keyword>